<evidence type="ECO:0000313" key="3">
    <source>
        <dbReference type="Proteomes" id="UP000027443"/>
    </source>
</evidence>
<sequence length="162" mass="16749">MKKKITLGKGAGIALAAFVGLGVLGAVVGEEEKAPVAGPEAVASPSPEEKAPAVEKVPAGNVSGEAQEEKAPKEPQKAVDEAGEQQPEDGELPGMVGENLQFAQDSAQAAGFYVLDDQDASGLGRFQVMDRNWTVCSQEPGPGTYPVDTKVTFYAVKTGESC</sequence>
<evidence type="ECO:0000313" key="2">
    <source>
        <dbReference type="EMBL" id="KDR60169.1"/>
    </source>
</evidence>
<dbReference type="Proteomes" id="UP000027443">
    <property type="component" value="Unassembled WGS sequence"/>
</dbReference>
<accession>A0ABR4S6X8</accession>
<reference evidence="2 3" key="1">
    <citation type="submission" date="2014-03" db="EMBL/GenBank/DDBJ databases">
        <title>Genome Sequence of Streptomyces wadayamensis A23 strain, an endophytic actinobacteria from Citrus reticulata.</title>
        <authorList>
            <person name="de Oliveira L.G."/>
            <person name="Tormet G.D."/>
            <person name="Marcon J."/>
            <person name="Samborsky M."/>
            <person name="Araujo W.L."/>
            <person name="de Azevedo J.L."/>
        </authorList>
    </citation>
    <scope>NUCLEOTIDE SEQUENCE [LARGE SCALE GENOMIC DNA]</scope>
    <source>
        <strain evidence="2 3">A23</strain>
    </source>
</reference>
<feature type="compositionally biased region" description="Acidic residues" evidence="1">
    <location>
        <begin position="81"/>
        <end position="91"/>
    </location>
</feature>
<organism evidence="2 3">
    <name type="scientific">Streptomyces wadayamensis</name>
    <dbReference type="NCBI Taxonomy" id="141454"/>
    <lineage>
        <taxon>Bacteria</taxon>
        <taxon>Bacillati</taxon>
        <taxon>Actinomycetota</taxon>
        <taxon>Actinomycetes</taxon>
        <taxon>Kitasatosporales</taxon>
        <taxon>Streptomycetaceae</taxon>
        <taxon>Streptomyces</taxon>
    </lineage>
</organism>
<evidence type="ECO:0008006" key="4">
    <source>
        <dbReference type="Google" id="ProtNLM"/>
    </source>
</evidence>
<feature type="compositionally biased region" description="Basic and acidic residues" evidence="1">
    <location>
        <begin position="67"/>
        <end position="80"/>
    </location>
</feature>
<evidence type="ECO:0000256" key="1">
    <source>
        <dbReference type="SAM" id="MobiDB-lite"/>
    </source>
</evidence>
<dbReference type="EMBL" id="JHDU01000054">
    <property type="protein sequence ID" value="KDR60169.1"/>
    <property type="molecule type" value="Genomic_DNA"/>
</dbReference>
<comment type="caution">
    <text evidence="2">The sequence shown here is derived from an EMBL/GenBank/DDBJ whole genome shotgun (WGS) entry which is preliminary data.</text>
</comment>
<keyword evidence="3" id="KW-1185">Reference proteome</keyword>
<feature type="region of interest" description="Disordered" evidence="1">
    <location>
        <begin position="32"/>
        <end position="95"/>
    </location>
</feature>
<protein>
    <recommendedName>
        <fullName evidence="4">PASTA domain-containing protein</fullName>
    </recommendedName>
</protein>
<name>A0ABR4S6X8_9ACTN</name>
<proteinExistence type="predicted"/>
<dbReference type="RefSeq" id="WP_049978820.1">
    <property type="nucleotide sequence ID" value="NZ_JHDU01000054.1"/>
</dbReference>
<gene>
    <name evidence="2" type="ORF">DC60_16640</name>
</gene>